<evidence type="ECO:0000256" key="5">
    <source>
        <dbReference type="HAMAP-Rule" id="MF_00601"/>
    </source>
</evidence>
<organism evidence="7 8">
    <name type="scientific">Frankia torreyi</name>
    <dbReference type="NCBI Taxonomy" id="1856"/>
    <lineage>
        <taxon>Bacteria</taxon>
        <taxon>Bacillati</taxon>
        <taxon>Actinomycetota</taxon>
        <taxon>Actinomycetes</taxon>
        <taxon>Frankiales</taxon>
        <taxon>Frankiaceae</taxon>
        <taxon>Frankia</taxon>
    </lineage>
</organism>
<feature type="binding site" evidence="5">
    <location>
        <position position="197"/>
    </location>
    <ligand>
        <name>adenosylcob(III)alamin</name>
        <dbReference type="ChEBI" id="CHEBI:18408"/>
    </ligand>
</feature>
<dbReference type="RefSeq" id="WP_082122224.1">
    <property type="nucleotide sequence ID" value="NZ_JYFN01000060.1"/>
</dbReference>
<dbReference type="GO" id="GO:0031419">
    <property type="term" value="F:cobalamin binding"/>
    <property type="evidence" value="ECO:0007669"/>
    <property type="project" value="UniProtKB-UniRule"/>
</dbReference>
<dbReference type="GO" id="GO:0031471">
    <property type="term" value="C:ethanolamine degradation polyhedral organelle"/>
    <property type="evidence" value="ECO:0007669"/>
    <property type="project" value="UniProtKB-UniRule"/>
</dbReference>
<reference evidence="8" key="1">
    <citation type="submission" date="2015-02" db="EMBL/GenBank/DDBJ databases">
        <title>Draft Genome of Frankia sp. CpI1-S.</title>
        <authorList>
            <person name="Oshone R.T."/>
            <person name="Ngom M."/>
            <person name="Ghodhbane-Gtari F."/>
            <person name="Gtari M."/>
            <person name="Morris K."/>
            <person name="Thomas K."/>
            <person name="Sen A."/>
            <person name="Tisa L.S."/>
        </authorList>
    </citation>
    <scope>NUCLEOTIDE SEQUENCE [LARGE SCALE GENOMIC DNA]</scope>
    <source>
        <strain evidence="8">CpI1-S</strain>
    </source>
</reference>
<comment type="function">
    <text evidence="5">Catalyzes the deamination of various vicinal amino-alcohols to oxo compounds. Allows this organism to utilize ethanolamine as the sole source of nitrogen and carbon in the presence of external vitamin B12.</text>
</comment>
<evidence type="ECO:0000256" key="4">
    <source>
        <dbReference type="ARBA" id="ARBA00024446"/>
    </source>
</evidence>
<dbReference type="EC" id="4.3.1.7" evidence="5"/>
<keyword evidence="8" id="KW-1185">Reference proteome</keyword>
<comment type="caution">
    <text evidence="7">The sequence shown here is derived from an EMBL/GenBank/DDBJ whole genome shotgun (WGS) entry which is preliminary data.</text>
</comment>
<comment type="subunit">
    <text evidence="5">The basic unit is a heterodimer which dimerizes to form tetramers. The heterotetramers trimerize; 6 large subunits form a core ring with 6 small subunits projecting outwards.</text>
</comment>
<comment type="catalytic activity">
    <reaction evidence="5">
        <text>ethanolamine = acetaldehyde + NH4(+)</text>
        <dbReference type="Rhea" id="RHEA:15313"/>
        <dbReference type="ChEBI" id="CHEBI:15343"/>
        <dbReference type="ChEBI" id="CHEBI:28938"/>
        <dbReference type="ChEBI" id="CHEBI:57603"/>
        <dbReference type="EC" id="4.3.1.7"/>
    </reaction>
</comment>
<feature type="compositionally biased region" description="Basic and acidic residues" evidence="6">
    <location>
        <begin position="29"/>
        <end position="38"/>
    </location>
</feature>
<dbReference type="GO" id="GO:0008851">
    <property type="term" value="F:ethanolamine ammonia-lyase activity"/>
    <property type="evidence" value="ECO:0007669"/>
    <property type="project" value="UniProtKB-UniRule"/>
</dbReference>
<dbReference type="EMBL" id="JYFN01000060">
    <property type="protein sequence ID" value="KJE20418.1"/>
    <property type="molecule type" value="Genomic_DNA"/>
</dbReference>
<dbReference type="UniPathway" id="UPA00560"/>
<dbReference type="Gene3D" id="1.10.30.40">
    <property type="entry name" value="Ethanolamine ammonia-lyase light chain (EutC), N-terminal domain"/>
    <property type="match status" value="1"/>
</dbReference>
<keyword evidence="4 5" id="KW-1283">Bacterial microcompartment</keyword>
<keyword evidence="1 5" id="KW-0846">Cobalamin</keyword>
<dbReference type="PATRIC" id="fig|1502723.3.peg.5469"/>
<comment type="similarity">
    <text evidence="5">Belongs to the EutC family.</text>
</comment>
<feature type="region of interest" description="Disordered" evidence="6">
    <location>
        <begin position="1"/>
        <end position="41"/>
    </location>
</feature>
<evidence type="ECO:0000256" key="3">
    <source>
        <dbReference type="ARBA" id="ARBA00023285"/>
    </source>
</evidence>
<dbReference type="InterPro" id="IPR042251">
    <property type="entry name" value="EutC_C"/>
</dbReference>
<dbReference type="Gene3D" id="3.40.50.11240">
    <property type="entry name" value="Ethanolamine ammonia-lyase light chain (EutC)"/>
    <property type="match status" value="1"/>
</dbReference>
<dbReference type="GO" id="GO:0006520">
    <property type="term" value="P:amino acid metabolic process"/>
    <property type="evidence" value="ECO:0007669"/>
    <property type="project" value="InterPro"/>
</dbReference>
<dbReference type="InterPro" id="IPR009246">
    <property type="entry name" value="EutC"/>
</dbReference>
<feature type="binding site" evidence="5">
    <location>
        <position position="218"/>
    </location>
    <ligand>
        <name>adenosylcob(III)alamin</name>
        <dbReference type="ChEBI" id="CHEBI:18408"/>
    </ligand>
</feature>
<proteinExistence type="inferred from homology"/>
<dbReference type="GO" id="GO:0046336">
    <property type="term" value="P:ethanolamine catabolic process"/>
    <property type="evidence" value="ECO:0007669"/>
    <property type="project" value="UniProtKB-UniRule"/>
</dbReference>
<dbReference type="AlphaFoldDB" id="A0A0D8B812"/>
<dbReference type="Pfam" id="PF05985">
    <property type="entry name" value="EutC"/>
    <property type="match status" value="1"/>
</dbReference>
<keyword evidence="3 5" id="KW-0170">Cobalt</keyword>
<accession>A0A0D8B812</accession>
<sequence length="305" mass="31700">MTPGHAPDPDPASVTPADAIPPAGTASPDRTRPGREPEASTVVPVDLAALAERVRAVTPARVFVGRTGTSYRTANLLALRADHAAARDAVDAELDLTGPALTTTTERYGLFAVGSAAADRAQYLRRPDLGRRLSDEGRAQVAARCPPGADLQVVIGDGLSAAAVDAQVPTLLPALLTAAAEAGWSTGQPFAVRQCRVGIMNDIGDLLRPTVIVLLIGERPGLATAESLSAYLAHRPRSGHTDADRNLLSNIHRRGLPPAKAVERITGLIDAMRTLGISGVSIKEPTAIRTLPTTAPPEADPTSST</sequence>
<comment type="caution">
    <text evidence="5">Lacks conserved residue(s) required for the propagation of feature annotation.</text>
</comment>
<dbReference type="GO" id="GO:0009350">
    <property type="term" value="C:ethanolamine ammonia-lyase complex"/>
    <property type="evidence" value="ECO:0007669"/>
    <property type="project" value="UniProtKB-UniRule"/>
</dbReference>
<evidence type="ECO:0000256" key="1">
    <source>
        <dbReference type="ARBA" id="ARBA00022628"/>
    </source>
</evidence>
<dbReference type="PANTHER" id="PTHR39330:SF1">
    <property type="entry name" value="ETHANOLAMINE AMMONIA-LYASE SMALL SUBUNIT"/>
    <property type="match status" value="1"/>
</dbReference>
<evidence type="ECO:0000256" key="2">
    <source>
        <dbReference type="ARBA" id="ARBA00023239"/>
    </source>
</evidence>
<gene>
    <name evidence="5" type="primary">eutC</name>
    <name evidence="7" type="ORF">FF36_05250</name>
</gene>
<dbReference type="HAMAP" id="MF_00601">
    <property type="entry name" value="EutC"/>
    <property type="match status" value="1"/>
</dbReference>
<name>A0A0D8B812_9ACTN</name>
<comment type="cofactor">
    <cofactor evidence="5">
        <name>adenosylcob(III)alamin</name>
        <dbReference type="ChEBI" id="CHEBI:18408"/>
    </cofactor>
    <text evidence="5">Binds between the large and small subunits.</text>
</comment>
<dbReference type="Proteomes" id="UP000032545">
    <property type="component" value="Unassembled WGS sequence"/>
</dbReference>
<comment type="subcellular location">
    <subcellularLocation>
        <location evidence="5">Bacterial microcompartment</location>
    </subcellularLocation>
</comment>
<evidence type="ECO:0000313" key="7">
    <source>
        <dbReference type="EMBL" id="KJE20418.1"/>
    </source>
</evidence>
<dbReference type="InterPro" id="IPR042255">
    <property type="entry name" value="EutC_N"/>
</dbReference>
<evidence type="ECO:0000313" key="8">
    <source>
        <dbReference type="Proteomes" id="UP000032545"/>
    </source>
</evidence>
<dbReference type="PANTHER" id="PTHR39330">
    <property type="entry name" value="ETHANOLAMINE AMMONIA-LYASE LIGHT CHAIN"/>
    <property type="match status" value="1"/>
</dbReference>
<keyword evidence="2 5" id="KW-0456">Lyase</keyword>
<dbReference type="NCBIfam" id="NF003971">
    <property type="entry name" value="PRK05465.1"/>
    <property type="match status" value="1"/>
</dbReference>
<reference evidence="7 8" key="2">
    <citation type="journal article" date="2016" name="Genome Announc.">
        <title>Permanent Draft Genome Sequences for Two Variants of Frankia sp. Strain CpI1, the First Frankia Strain Isolated from Root Nodules of Comptonia peregrina.</title>
        <authorList>
            <person name="Oshone R."/>
            <person name="Hurst S.G.IV."/>
            <person name="Abebe-Akele F."/>
            <person name="Simpson S."/>
            <person name="Morris K."/>
            <person name="Thomas W.K."/>
            <person name="Tisa L.S."/>
        </authorList>
    </citation>
    <scope>NUCLEOTIDE SEQUENCE [LARGE SCALE GENOMIC DNA]</scope>
    <source>
        <strain evidence="8">CpI1-S</strain>
    </source>
</reference>
<comment type="pathway">
    <text evidence="5">Amine and polyamine degradation; ethanolamine degradation.</text>
</comment>
<protein>
    <recommendedName>
        <fullName evidence="5">Ethanolamine ammonia-lyase small subunit</fullName>
        <shortName evidence="5">EAL small subunit</shortName>
        <ecNumber evidence="5">4.3.1.7</ecNumber>
    </recommendedName>
</protein>
<evidence type="ECO:0000256" key="6">
    <source>
        <dbReference type="SAM" id="MobiDB-lite"/>
    </source>
</evidence>
<dbReference type="OrthoDB" id="114248at2"/>